<dbReference type="Gene3D" id="3.20.20.80">
    <property type="entry name" value="Glycosidases"/>
    <property type="match status" value="2"/>
</dbReference>
<dbReference type="InterPro" id="IPR013780">
    <property type="entry name" value="Glyco_hydro_b"/>
</dbReference>
<proteinExistence type="predicted"/>
<feature type="domain" description="Glycosyl hydrolase family 13 catalytic" evidence="2">
    <location>
        <begin position="123"/>
        <end position="479"/>
    </location>
</feature>
<reference evidence="3" key="1">
    <citation type="submission" date="2020-10" db="EMBL/GenBank/DDBJ databases">
        <authorList>
            <person name="Gilroy R."/>
        </authorList>
    </citation>
    <scope>NUCLEOTIDE SEQUENCE</scope>
    <source>
        <strain evidence="3">ChiBcec6-7307</strain>
    </source>
</reference>
<dbReference type="Gene3D" id="2.60.40.1180">
    <property type="entry name" value="Golgi alpha-mannosidase II"/>
    <property type="match status" value="1"/>
</dbReference>
<comment type="caution">
    <text evidence="3">The sequence shown here is derived from an EMBL/GenBank/DDBJ whole genome shotgun (WGS) entry which is preliminary data.</text>
</comment>
<dbReference type="SMART" id="SM00642">
    <property type="entry name" value="Aamy"/>
    <property type="match status" value="1"/>
</dbReference>
<sequence>MEQDGITFSAAVPSEENVNLILYPRGKEEIAQEIPFPRQHYTGIVRTMKVEGISPGEYEYNFRIGDRVTVDPAAHVVRGRDVFGDAGPRGEHQVRGGFASEDFDWGEDQVPLAIPYEDVIAYHLHVRGFTKQKNSRVRHKGTFLGLQEKIPYLKELGINQVILMPAYEFDEIMRPAAPEDGPAGTPPLSSALQAPGEKLNFWGYTKGHYFAPKYSYSATKDPVREFKTMVRAFHENGIEVVMEFAFPDPVNAGMVNECLAWWVQEYHVDGFSLFMNQETANTLAGNPILMRTKLISGYFPADSIYQGKREHAMRSLAERNDCFLTTARKLLKGDENQLGDFVARVRYNPENAGVMNYITGHDGFTMMDLVSYDKKHNEANGEQGRDGAACDYSWNCGAEGPTRKRSVLKLRQRQMKNAFAMMLLAQGTPVLLAGDEIGNSQQGNNNPYCHDSELTWVDWSREKTAQDLTDFVRRLIAFRKEHRILHREKALTGGDSLSCGYPDFSCHGSRAWYGDFDYQNRHVGLMYNGSYAGEDTFIYVAYNFHWESRSLALPKLPEGMDWREEINTGDESCCQEPIREKEIEVPGRCIRILVGKKTLPEGKTNGRKNGNTPAVKEKAGSEAPKQEDRIKE</sequence>
<dbReference type="InterPro" id="IPR017853">
    <property type="entry name" value="GH"/>
</dbReference>
<protein>
    <recommendedName>
        <fullName evidence="2">Glycosyl hydrolase family 13 catalytic domain-containing protein</fullName>
    </recommendedName>
</protein>
<dbReference type="InterPro" id="IPR006047">
    <property type="entry name" value="GH13_cat_dom"/>
</dbReference>
<evidence type="ECO:0000313" key="4">
    <source>
        <dbReference type="Proteomes" id="UP000886889"/>
    </source>
</evidence>
<organism evidence="3 4">
    <name type="scientific">Candidatus Merdiplasma excrementigallinarum</name>
    <dbReference type="NCBI Taxonomy" id="2840864"/>
    <lineage>
        <taxon>Bacteria</taxon>
        <taxon>Bacillati</taxon>
        <taxon>Bacillota</taxon>
        <taxon>Clostridia</taxon>
        <taxon>Lachnospirales</taxon>
        <taxon>Lachnospiraceae</taxon>
        <taxon>Lachnospiraceae incertae sedis</taxon>
        <taxon>Candidatus Merdiplasma</taxon>
    </lineage>
</organism>
<name>A0A9D1P1E7_9FIRM</name>
<dbReference type="AlphaFoldDB" id="A0A9D1P1E7"/>
<dbReference type="Proteomes" id="UP000886889">
    <property type="component" value="Unassembled WGS sequence"/>
</dbReference>
<gene>
    <name evidence="3" type="ORF">IAC80_09440</name>
</gene>
<dbReference type="PANTHER" id="PTHR43002">
    <property type="entry name" value="GLYCOGEN DEBRANCHING ENZYME"/>
    <property type="match status" value="1"/>
</dbReference>
<dbReference type="SUPFAM" id="SSF51011">
    <property type="entry name" value="Glycosyl hydrolase domain"/>
    <property type="match status" value="1"/>
</dbReference>
<feature type="compositionally biased region" description="Basic and acidic residues" evidence="1">
    <location>
        <begin position="615"/>
        <end position="632"/>
    </location>
</feature>
<accession>A0A9D1P1E7</accession>
<feature type="region of interest" description="Disordered" evidence="1">
    <location>
        <begin position="599"/>
        <end position="632"/>
    </location>
</feature>
<dbReference type="EMBL" id="DVOS01000078">
    <property type="protein sequence ID" value="HIV24140.1"/>
    <property type="molecule type" value="Genomic_DNA"/>
</dbReference>
<evidence type="ECO:0000256" key="1">
    <source>
        <dbReference type="SAM" id="MobiDB-lite"/>
    </source>
</evidence>
<dbReference type="SUPFAM" id="SSF51445">
    <property type="entry name" value="(Trans)glycosidases"/>
    <property type="match status" value="1"/>
</dbReference>
<reference evidence="3" key="2">
    <citation type="journal article" date="2021" name="PeerJ">
        <title>Extensive microbial diversity within the chicken gut microbiome revealed by metagenomics and culture.</title>
        <authorList>
            <person name="Gilroy R."/>
            <person name="Ravi A."/>
            <person name="Getino M."/>
            <person name="Pursley I."/>
            <person name="Horton D.L."/>
            <person name="Alikhan N.F."/>
            <person name="Baker D."/>
            <person name="Gharbi K."/>
            <person name="Hall N."/>
            <person name="Watson M."/>
            <person name="Adriaenssens E.M."/>
            <person name="Foster-Nyarko E."/>
            <person name="Jarju S."/>
            <person name="Secka A."/>
            <person name="Antonio M."/>
            <person name="Oren A."/>
            <person name="Chaudhuri R.R."/>
            <person name="La Ragione R."/>
            <person name="Hildebrand F."/>
            <person name="Pallen M.J."/>
        </authorList>
    </citation>
    <scope>NUCLEOTIDE SEQUENCE</scope>
    <source>
        <strain evidence="3">ChiBcec6-7307</strain>
    </source>
</reference>
<evidence type="ECO:0000313" key="3">
    <source>
        <dbReference type="EMBL" id="HIV24140.1"/>
    </source>
</evidence>
<dbReference type="GO" id="GO:0005975">
    <property type="term" value="P:carbohydrate metabolic process"/>
    <property type="evidence" value="ECO:0007669"/>
    <property type="project" value="InterPro"/>
</dbReference>
<evidence type="ECO:0000259" key="2">
    <source>
        <dbReference type="SMART" id="SM00642"/>
    </source>
</evidence>